<sequence>MTTTHRTVQPGVDAMIADLRTLVEVESPSRDHEALTASAKTVAAVIENRLGGHAVLVESEAGPHVHWSGGGEPRVLILGHHDTVFPLGTLARRPFRVEGGHATGPGVFDMLGGLVQAVHGVAALDDRSGVEILVTADEEVGSRTSRALLEERALACGAVLVMEGAADGGGLKTGRKGCGTFEVTVTGRASHAGLEPAAGVNALIEAAHQVLDIAALGRPEAGTTVTPTVATAGTLDNVVPAEATVTVDVRVETAEETERVEAAFAALTPHLPGARITVRGSVGRPPMPEAASAGLFALARQLLPGLEGRAVGGGSDGNFTAALGVPTLDGLGAVGGGAHADHEYLVIDAMTERAGLVAGLVDAIREARESGQPATGAPQRGEGR</sequence>
<accession>A0ABZ1WFI2</accession>
<dbReference type="CDD" id="cd03885">
    <property type="entry name" value="M20_CPDG2"/>
    <property type="match status" value="1"/>
</dbReference>
<dbReference type="SUPFAM" id="SSF53187">
    <property type="entry name" value="Zn-dependent exopeptidases"/>
    <property type="match status" value="1"/>
</dbReference>
<keyword evidence="7" id="KW-1185">Reference proteome</keyword>
<dbReference type="InterPro" id="IPR036264">
    <property type="entry name" value="Bact_exopeptidase_dim_dom"/>
</dbReference>
<dbReference type="PANTHER" id="PTHR43808:SF9">
    <property type="entry name" value="BLL0789 PROTEIN"/>
    <property type="match status" value="1"/>
</dbReference>
<dbReference type="Gene3D" id="3.30.70.360">
    <property type="match status" value="1"/>
</dbReference>
<dbReference type="Proteomes" id="UP001432014">
    <property type="component" value="Chromosome"/>
</dbReference>
<dbReference type="InterPro" id="IPR017150">
    <property type="entry name" value="Pept_M20_glutamate_carboxypep"/>
</dbReference>
<evidence type="ECO:0000259" key="5">
    <source>
        <dbReference type="Pfam" id="PF07687"/>
    </source>
</evidence>
<dbReference type="InterPro" id="IPR002933">
    <property type="entry name" value="Peptidase_M20"/>
</dbReference>
<evidence type="ECO:0000256" key="2">
    <source>
        <dbReference type="ARBA" id="ARBA00022723"/>
    </source>
</evidence>
<dbReference type="EMBL" id="CP108482">
    <property type="protein sequence ID" value="WUS59523.1"/>
    <property type="molecule type" value="Genomic_DNA"/>
</dbReference>
<dbReference type="PANTHER" id="PTHR43808">
    <property type="entry name" value="ACETYLORNITHINE DEACETYLASE"/>
    <property type="match status" value="1"/>
</dbReference>
<comment type="cofactor">
    <cofactor evidence="1">
        <name>Zn(2+)</name>
        <dbReference type="ChEBI" id="CHEBI:29105"/>
    </cofactor>
</comment>
<dbReference type="Gene3D" id="3.40.630.10">
    <property type="entry name" value="Zn peptidases"/>
    <property type="match status" value="1"/>
</dbReference>
<dbReference type="PIRSF" id="PIRSF037238">
    <property type="entry name" value="Carboxypeptidase_G2"/>
    <property type="match status" value="1"/>
</dbReference>
<dbReference type="Pfam" id="PF07687">
    <property type="entry name" value="M20_dimer"/>
    <property type="match status" value="1"/>
</dbReference>
<reference evidence="6 7" key="1">
    <citation type="submission" date="2022-10" db="EMBL/GenBank/DDBJ databases">
        <title>The complete genomes of actinobacterial strains from the NBC collection.</title>
        <authorList>
            <person name="Joergensen T.S."/>
            <person name="Alvarez Arevalo M."/>
            <person name="Sterndorff E.B."/>
            <person name="Faurdal D."/>
            <person name="Vuksanovic O."/>
            <person name="Mourched A.-S."/>
            <person name="Charusanti P."/>
            <person name="Shaw S."/>
            <person name="Blin K."/>
            <person name="Weber T."/>
        </authorList>
    </citation>
    <scope>NUCLEOTIDE SEQUENCE [LARGE SCALE GENOMIC DNA]</scope>
    <source>
        <strain evidence="6 7">NBC_01247</strain>
    </source>
</reference>
<gene>
    <name evidence="6" type="ORF">OG469_30885</name>
</gene>
<evidence type="ECO:0000313" key="6">
    <source>
        <dbReference type="EMBL" id="WUS59523.1"/>
    </source>
</evidence>
<dbReference type="SUPFAM" id="SSF55031">
    <property type="entry name" value="Bacterial exopeptidase dimerisation domain"/>
    <property type="match status" value="1"/>
</dbReference>
<dbReference type="Pfam" id="PF01546">
    <property type="entry name" value="Peptidase_M20"/>
    <property type="match status" value="1"/>
</dbReference>
<dbReference type="InterPro" id="IPR001261">
    <property type="entry name" value="ArgE/DapE_CS"/>
</dbReference>
<dbReference type="RefSeq" id="WP_329494377.1">
    <property type="nucleotide sequence ID" value="NZ_CP108460.1"/>
</dbReference>
<dbReference type="PROSITE" id="PS00758">
    <property type="entry name" value="ARGE_DAPE_CPG2_1"/>
    <property type="match status" value="1"/>
</dbReference>
<evidence type="ECO:0000256" key="1">
    <source>
        <dbReference type="ARBA" id="ARBA00001947"/>
    </source>
</evidence>
<evidence type="ECO:0000256" key="3">
    <source>
        <dbReference type="ARBA" id="ARBA00022801"/>
    </source>
</evidence>
<dbReference type="InterPro" id="IPR011650">
    <property type="entry name" value="Peptidase_M20_dimer"/>
</dbReference>
<proteinExistence type="predicted"/>
<name>A0ABZ1WFI2_9ACTN</name>
<organism evidence="6 7">
    <name type="scientific">Kitasatospora herbaricolor</name>
    <dbReference type="NCBI Taxonomy" id="68217"/>
    <lineage>
        <taxon>Bacteria</taxon>
        <taxon>Bacillati</taxon>
        <taxon>Actinomycetota</taxon>
        <taxon>Actinomycetes</taxon>
        <taxon>Kitasatosporales</taxon>
        <taxon>Streptomycetaceae</taxon>
        <taxon>Kitasatospora</taxon>
    </lineage>
</organism>
<evidence type="ECO:0000256" key="4">
    <source>
        <dbReference type="ARBA" id="ARBA00022833"/>
    </source>
</evidence>
<evidence type="ECO:0000313" key="7">
    <source>
        <dbReference type="Proteomes" id="UP001432014"/>
    </source>
</evidence>
<protein>
    <submittedName>
        <fullName evidence="6">M20 family metallopeptidase</fullName>
    </submittedName>
</protein>
<feature type="domain" description="Peptidase M20 dimerisation" evidence="5">
    <location>
        <begin position="173"/>
        <end position="267"/>
    </location>
</feature>
<keyword evidence="4" id="KW-0862">Zinc</keyword>
<keyword evidence="2" id="KW-0479">Metal-binding</keyword>
<keyword evidence="3" id="KW-0378">Hydrolase</keyword>
<dbReference type="InterPro" id="IPR050072">
    <property type="entry name" value="Peptidase_M20A"/>
</dbReference>